<feature type="transmembrane region" description="Helical" evidence="8">
    <location>
        <begin position="58"/>
        <end position="79"/>
    </location>
</feature>
<proteinExistence type="inferred from homology"/>
<evidence type="ECO:0000256" key="4">
    <source>
        <dbReference type="ARBA" id="ARBA00022989"/>
    </source>
</evidence>
<keyword evidence="5 8" id="KW-0472">Membrane</keyword>
<dbReference type="GO" id="GO:0022857">
    <property type="term" value="F:transmembrane transporter activity"/>
    <property type="evidence" value="ECO:0007669"/>
    <property type="project" value="InterPro"/>
</dbReference>
<evidence type="ECO:0000256" key="1">
    <source>
        <dbReference type="ARBA" id="ARBA00004651"/>
    </source>
</evidence>
<feature type="transmembrane region" description="Helical" evidence="8">
    <location>
        <begin position="30"/>
        <end position="52"/>
    </location>
</feature>
<dbReference type="InterPro" id="IPR045324">
    <property type="entry name" value="Small_multidrug_res"/>
</dbReference>
<comment type="subcellular location">
    <subcellularLocation>
        <location evidence="1 6">Cell membrane</location>
        <topology evidence="1 6">Multi-pass membrane protein</topology>
    </subcellularLocation>
</comment>
<feature type="region of interest" description="Disordered" evidence="7">
    <location>
        <begin position="180"/>
        <end position="226"/>
    </location>
</feature>
<evidence type="ECO:0000313" key="10">
    <source>
        <dbReference type="Proteomes" id="UP000018731"/>
    </source>
</evidence>
<evidence type="ECO:0000256" key="2">
    <source>
        <dbReference type="ARBA" id="ARBA00022475"/>
    </source>
</evidence>
<dbReference type="InterPro" id="IPR037185">
    <property type="entry name" value="EmrE-like"/>
</dbReference>
<dbReference type="Proteomes" id="UP000018731">
    <property type="component" value="Unassembled WGS sequence"/>
</dbReference>
<protein>
    <recommendedName>
        <fullName evidence="11">Quaternary ammonium compound-resistance protein sugE</fullName>
    </recommendedName>
</protein>
<dbReference type="GO" id="GO:0005886">
    <property type="term" value="C:plasma membrane"/>
    <property type="evidence" value="ECO:0007669"/>
    <property type="project" value="UniProtKB-SubCell"/>
</dbReference>
<feature type="transmembrane region" description="Helical" evidence="8">
    <location>
        <begin position="86"/>
        <end position="107"/>
    </location>
</feature>
<organism evidence="9 10">
    <name type="scientific">Helicobacter macacae MIT 99-5501</name>
    <dbReference type="NCBI Taxonomy" id="1357400"/>
    <lineage>
        <taxon>Bacteria</taxon>
        <taxon>Pseudomonadati</taxon>
        <taxon>Campylobacterota</taxon>
        <taxon>Epsilonproteobacteria</taxon>
        <taxon>Campylobacterales</taxon>
        <taxon>Helicobacteraceae</taxon>
        <taxon>Helicobacter</taxon>
    </lineage>
</organism>
<dbReference type="STRING" id="1357400.HMPREF2086_01424"/>
<keyword evidence="10" id="KW-1185">Reference proteome</keyword>
<reference evidence="9 10" key="1">
    <citation type="journal article" date="2014" name="Genome Announc.">
        <title>Draft genome sequences of six enterohepatic helicobacter species isolated from humans and one from rhesus macaques.</title>
        <authorList>
            <person name="Shen Z."/>
            <person name="Sheh A."/>
            <person name="Young S.K."/>
            <person name="Abouelliel A."/>
            <person name="Ward D.V."/>
            <person name="Earl A.M."/>
            <person name="Fox J.G."/>
        </authorList>
    </citation>
    <scope>NUCLEOTIDE SEQUENCE [LARGE SCALE GENOMIC DNA]</scope>
    <source>
        <strain evidence="9 10">MIT 99-5501</strain>
    </source>
</reference>
<dbReference type="Pfam" id="PF00893">
    <property type="entry name" value="Multi_Drug_Res"/>
    <property type="match status" value="1"/>
</dbReference>
<dbReference type="PANTHER" id="PTHR30561:SF7">
    <property type="entry name" value="GUANIDINIUM EFFLUX SYSTEM SUBUNIT GDNC-RELATED"/>
    <property type="match status" value="1"/>
</dbReference>
<dbReference type="eggNOG" id="COG2076">
    <property type="taxonomic scope" value="Bacteria"/>
</dbReference>
<comment type="caution">
    <text evidence="9">The sequence shown here is derived from an EMBL/GenBank/DDBJ whole genome shotgun (WGS) entry which is preliminary data.</text>
</comment>
<comment type="similarity">
    <text evidence="6">Belongs to the drug/metabolite transporter (DMT) superfamily. Small multidrug resistance (SMR) (TC 2.A.7.1) family.</text>
</comment>
<evidence type="ECO:0000313" key="9">
    <source>
        <dbReference type="EMBL" id="ETD23618.1"/>
    </source>
</evidence>
<dbReference type="SUPFAM" id="SSF103481">
    <property type="entry name" value="Multidrug resistance efflux transporter EmrE"/>
    <property type="match status" value="1"/>
</dbReference>
<dbReference type="HOGENOM" id="CLU_1223348_0_0_7"/>
<dbReference type="Gene3D" id="1.10.3730.20">
    <property type="match status" value="1"/>
</dbReference>
<evidence type="ECO:0000256" key="5">
    <source>
        <dbReference type="ARBA" id="ARBA00023136"/>
    </source>
</evidence>
<keyword evidence="4 8" id="KW-1133">Transmembrane helix</keyword>
<evidence type="ECO:0008006" key="11">
    <source>
        <dbReference type="Google" id="ProtNLM"/>
    </source>
</evidence>
<evidence type="ECO:0000256" key="7">
    <source>
        <dbReference type="SAM" id="MobiDB-lite"/>
    </source>
</evidence>
<dbReference type="EMBL" id="AZJI01000005">
    <property type="protein sequence ID" value="ETD23618.1"/>
    <property type="molecule type" value="Genomic_DNA"/>
</dbReference>
<evidence type="ECO:0000256" key="3">
    <source>
        <dbReference type="ARBA" id="ARBA00022692"/>
    </source>
</evidence>
<keyword evidence="2" id="KW-1003">Cell membrane</keyword>
<keyword evidence="3 6" id="KW-0812">Transmembrane</keyword>
<name>V8C880_9HELI</name>
<sequence length="226" mass="25147">MQVNYLTKMRIKRRRFARKLQQDFGSTNRIINLAWGLVVLGGIVECFWVSGLKHADSTLLYALTALGIIFSFSAMILACKVLEVSIAYSVFVGIGTAGVVAGEIFIFGEPFSAIKVSLIALLLFAVIALKFVSQKEDGKAHDEALVENLSSDLGIDNALDSALQAKRELQKGSLKCAGDLRKKDSRDENSHNEVSHNKTYRDENSHDKNSRKKDSYKEDFKKEGRK</sequence>
<dbReference type="AlphaFoldDB" id="V8C880"/>
<evidence type="ECO:0000256" key="6">
    <source>
        <dbReference type="RuleBase" id="RU003942"/>
    </source>
</evidence>
<dbReference type="PATRIC" id="fig|1357400.3.peg.1912"/>
<evidence type="ECO:0000256" key="8">
    <source>
        <dbReference type="SAM" id="Phobius"/>
    </source>
</evidence>
<gene>
    <name evidence="9" type="ORF">HMPREF2086_01424</name>
</gene>
<accession>V8C880</accession>
<feature type="transmembrane region" description="Helical" evidence="8">
    <location>
        <begin position="113"/>
        <end position="132"/>
    </location>
</feature>
<dbReference type="InterPro" id="IPR000390">
    <property type="entry name" value="Small_drug/metabolite_transptr"/>
</dbReference>
<dbReference type="PANTHER" id="PTHR30561">
    <property type="entry name" value="SMR FAMILY PROTON-DEPENDENT DRUG EFFLUX TRANSPORTER SUGE"/>
    <property type="match status" value="1"/>
</dbReference>